<protein>
    <recommendedName>
        <fullName evidence="4">Chromo domain-containing protein</fullName>
    </recommendedName>
</protein>
<evidence type="ECO:0000256" key="3">
    <source>
        <dbReference type="SAM" id="MobiDB-lite"/>
    </source>
</evidence>
<organism evidence="5 6">
    <name type="scientific">Phytophthora fragariae</name>
    <dbReference type="NCBI Taxonomy" id="53985"/>
    <lineage>
        <taxon>Eukaryota</taxon>
        <taxon>Sar</taxon>
        <taxon>Stramenopiles</taxon>
        <taxon>Oomycota</taxon>
        <taxon>Peronosporomycetes</taxon>
        <taxon>Peronosporales</taxon>
        <taxon>Peronosporaceae</taxon>
        <taxon>Phytophthora</taxon>
    </lineage>
</organism>
<proteinExistence type="predicted"/>
<comment type="caution">
    <text evidence="5">The sequence shown here is derived from an EMBL/GenBank/DDBJ whole genome shotgun (WGS) entry which is preliminary data.</text>
</comment>
<reference evidence="5 6" key="1">
    <citation type="submission" date="2018-09" db="EMBL/GenBank/DDBJ databases">
        <title>Genomic investigation of the strawberry pathogen Phytophthora fragariae indicates pathogenicity is determined by transcriptional variation in three key races.</title>
        <authorList>
            <person name="Adams T.M."/>
            <person name="Armitage A.D."/>
            <person name="Sobczyk M.K."/>
            <person name="Bates H.J."/>
            <person name="Dunwell J.M."/>
            <person name="Nellist C.F."/>
            <person name="Harrison R.J."/>
        </authorList>
    </citation>
    <scope>NUCLEOTIDE SEQUENCE [LARGE SCALE GENOMIC DNA]</scope>
    <source>
        <strain evidence="5 6">BC-23</strain>
    </source>
</reference>
<evidence type="ECO:0000313" key="6">
    <source>
        <dbReference type="Proteomes" id="UP000476176"/>
    </source>
</evidence>
<keyword evidence="2" id="KW-0539">Nucleus</keyword>
<dbReference type="Proteomes" id="UP000476176">
    <property type="component" value="Unassembled WGS sequence"/>
</dbReference>
<accession>A0A6G0M7Z1</accession>
<feature type="domain" description="Chromo" evidence="4">
    <location>
        <begin position="188"/>
        <end position="245"/>
    </location>
</feature>
<dbReference type="EMBL" id="QXGC01008630">
    <property type="protein sequence ID" value="KAE9158578.1"/>
    <property type="molecule type" value="Genomic_DNA"/>
</dbReference>
<feature type="region of interest" description="Disordered" evidence="3">
    <location>
        <begin position="1"/>
        <end position="94"/>
    </location>
</feature>
<dbReference type="InterPro" id="IPR023779">
    <property type="entry name" value="Chromodomain_CS"/>
</dbReference>
<dbReference type="InterPro" id="IPR023780">
    <property type="entry name" value="Chromo_domain"/>
</dbReference>
<comment type="subcellular location">
    <subcellularLocation>
        <location evidence="1">Nucleus</location>
    </subcellularLocation>
</comment>
<evidence type="ECO:0000256" key="2">
    <source>
        <dbReference type="ARBA" id="ARBA00023242"/>
    </source>
</evidence>
<name>A0A6G0M7Z1_9STRA</name>
<dbReference type="SUPFAM" id="SSF54160">
    <property type="entry name" value="Chromo domain-like"/>
    <property type="match status" value="1"/>
</dbReference>
<gene>
    <name evidence="5" type="ORF">PF004_g31833</name>
</gene>
<dbReference type="Pfam" id="PF00385">
    <property type="entry name" value="Chromo"/>
    <property type="match status" value="1"/>
</dbReference>
<dbReference type="InterPro" id="IPR051219">
    <property type="entry name" value="Heterochromatin_chromo-domain"/>
</dbReference>
<sequence length="245" mass="26713">MATHPTFYVGLLKPYRPAGAAEPEEPTASQNTAERHSPSSERDLPREAGQAQEPEPNQEHEPLRGEPLAPPSNPTGRTDHVTKRGASPGSGAPARLLLASRPSATQAVNVTTQLPRQIPDAVPQAVQVISDTLEVLQAGLRILDASAKRHHLGPLTIQQSLTRLHTGEKAIQPRAPPPLLGNEGVLYYHVEKLLKRRGRSGQYQYLVKWRGYPSSRNSWEPGARLEEDCADLVASFESAHGPGRR</sequence>
<evidence type="ECO:0000259" key="4">
    <source>
        <dbReference type="PROSITE" id="PS50013"/>
    </source>
</evidence>
<dbReference type="PROSITE" id="PS50013">
    <property type="entry name" value="CHROMO_2"/>
    <property type="match status" value="1"/>
</dbReference>
<dbReference type="GO" id="GO:0005634">
    <property type="term" value="C:nucleus"/>
    <property type="evidence" value="ECO:0007669"/>
    <property type="project" value="UniProtKB-SubCell"/>
</dbReference>
<dbReference type="InterPro" id="IPR016197">
    <property type="entry name" value="Chromo-like_dom_sf"/>
</dbReference>
<evidence type="ECO:0000313" key="5">
    <source>
        <dbReference type="EMBL" id="KAE9158578.1"/>
    </source>
</evidence>
<dbReference type="SMART" id="SM00298">
    <property type="entry name" value="CHROMO"/>
    <property type="match status" value="1"/>
</dbReference>
<dbReference type="PANTHER" id="PTHR22812">
    <property type="entry name" value="CHROMOBOX PROTEIN"/>
    <property type="match status" value="1"/>
</dbReference>
<dbReference type="PROSITE" id="PS00598">
    <property type="entry name" value="CHROMO_1"/>
    <property type="match status" value="1"/>
</dbReference>
<dbReference type="InterPro" id="IPR000953">
    <property type="entry name" value="Chromo/chromo_shadow_dom"/>
</dbReference>
<dbReference type="AlphaFoldDB" id="A0A6G0M7Z1"/>
<evidence type="ECO:0000256" key="1">
    <source>
        <dbReference type="ARBA" id="ARBA00004123"/>
    </source>
</evidence>
<feature type="compositionally biased region" description="Basic and acidic residues" evidence="3">
    <location>
        <begin position="33"/>
        <end position="46"/>
    </location>
</feature>
<dbReference type="Gene3D" id="2.40.50.40">
    <property type="match status" value="1"/>
</dbReference>